<dbReference type="InterPro" id="IPR051533">
    <property type="entry name" value="WaaL-like"/>
</dbReference>
<dbReference type="OrthoDB" id="5469233at2"/>
<reference evidence="8 9" key="1">
    <citation type="submission" date="2018-06" db="EMBL/GenBank/DDBJ databases">
        <title>Complete Genome Sequence of Desulfobacter hydrogenophilus (DSM3380).</title>
        <authorList>
            <person name="Marietou A."/>
            <person name="Schreiber L."/>
            <person name="Marshall I."/>
            <person name="Jorgensen B."/>
        </authorList>
    </citation>
    <scope>NUCLEOTIDE SEQUENCE [LARGE SCALE GENOMIC DNA]</scope>
    <source>
        <strain evidence="8 9">DSM 3380</strain>
    </source>
</reference>
<evidence type="ECO:0000256" key="5">
    <source>
        <dbReference type="SAM" id="Phobius"/>
    </source>
</evidence>
<evidence type="ECO:0000256" key="3">
    <source>
        <dbReference type="ARBA" id="ARBA00022989"/>
    </source>
</evidence>
<keyword evidence="4 5" id="KW-0472">Membrane</keyword>
<keyword evidence="3 5" id="KW-1133">Transmembrane helix</keyword>
<dbReference type="PANTHER" id="PTHR37422:SF13">
    <property type="entry name" value="LIPOPOLYSACCHARIDE BIOSYNTHESIS PROTEIN PA4999-RELATED"/>
    <property type="match status" value="1"/>
</dbReference>
<evidence type="ECO:0000256" key="4">
    <source>
        <dbReference type="ARBA" id="ARBA00023136"/>
    </source>
</evidence>
<feature type="transmembrane region" description="Helical" evidence="5">
    <location>
        <begin position="25"/>
        <end position="43"/>
    </location>
</feature>
<dbReference type="GO" id="GO:0016874">
    <property type="term" value="F:ligase activity"/>
    <property type="evidence" value="ECO:0007669"/>
    <property type="project" value="UniProtKB-KW"/>
</dbReference>
<dbReference type="EMBL" id="CP036313">
    <property type="protein sequence ID" value="QBH13256.1"/>
    <property type="molecule type" value="Genomic_DNA"/>
</dbReference>
<accession>A0A328FBA4</accession>
<evidence type="ECO:0000313" key="7">
    <source>
        <dbReference type="EMBL" id="QBH13256.1"/>
    </source>
</evidence>
<feature type="transmembrane region" description="Helical" evidence="5">
    <location>
        <begin position="50"/>
        <end position="72"/>
    </location>
</feature>
<keyword evidence="2 5" id="KW-0812">Transmembrane</keyword>
<evidence type="ECO:0000259" key="6">
    <source>
        <dbReference type="Pfam" id="PF04932"/>
    </source>
</evidence>
<comment type="subcellular location">
    <subcellularLocation>
        <location evidence="1">Membrane</location>
        <topology evidence="1">Multi-pass membrane protein</topology>
    </subcellularLocation>
</comment>
<dbReference type="GO" id="GO:0016020">
    <property type="term" value="C:membrane"/>
    <property type="evidence" value="ECO:0007669"/>
    <property type="project" value="UniProtKB-SubCell"/>
</dbReference>
<feature type="transmembrane region" description="Helical" evidence="5">
    <location>
        <begin position="109"/>
        <end position="129"/>
    </location>
</feature>
<dbReference type="RefSeq" id="WP_111959719.1">
    <property type="nucleotide sequence ID" value="NZ_CP036313.1"/>
</dbReference>
<reference evidence="7 10" key="2">
    <citation type="submission" date="2019-02" db="EMBL/GenBank/DDBJ databases">
        <title>Complete genome sequence of Desulfobacter hydrogenophilus AcRS1.</title>
        <authorList>
            <person name="Marietou A."/>
            <person name="Lund M.B."/>
            <person name="Marshall I.P.G."/>
            <person name="Schreiber L."/>
            <person name="Jorgensen B."/>
        </authorList>
    </citation>
    <scope>NUCLEOTIDE SEQUENCE [LARGE SCALE GENOMIC DNA]</scope>
    <source>
        <strain evidence="7 10">AcRS1</strain>
    </source>
</reference>
<feature type="transmembrane region" description="Helical" evidence="5">
    <location>
        <begin position="280"/>
        <end position="297"/>
    </location>
</feature>
<feature type="domain" description="O-antigen ligase-related" evidence="6">
    <location>
        <begin position="243"/>
        <end position="387"/>
    </location>
</feature>
<dbReference type="Pfam" id="PF04932">
    <property type="entry name" value="Wzy_C"/>
    <property type="match status" value="1"/>
</dbReference>
<name>A0A328FBA4_9BACT</name>
<keyword evidence="10" id="KW-1185">Reference proteome</keyword>
<dbReference type="AlphaFoldDB" id="A0A328FBA4"/>
<organism evidence="8 9">
    <name type="scientific">Desulfobacter hydrogenophilus</name>
    <dbReference type="NCBI Taxonomy" id="2291"/>
    <lineage>
        <taxon>Bacteria</taxon>
        <taxon>Pseudomonadati</taxon>
        <taxon>Thermodesulfobacteriota</taxon>
        <taxon>Desulfobacteria</taxon>
        <taxon>Desulfobacterales</taxon>
        <taxon>Desulfobacteraceae</taxon>
        <taxon>Desulfobacter</taxon>
    </lineage>
</organism>
<dbReference type="Proteomes" id="UP000248798">
    <property type="component" value="Unassembled WGS sequence"/>
</dbReference>
<dbReference type="Proteomes" id="UP000293902">
    <property type="component" value="Chromosome"/>
</dbReference>
<dbReference type="InterPro" id="IPR007016">
    <property type="entry name" value="O-antigen_ligase-rel_domated"/>
</dbReference>
<sequence length="468" mass="52459">MFWISIILGFAGGLGLILTNVIMGSPPTIIVTLPFLVLLVLPLRKLVKGYQIILLFLICLIPMDVFAVIPGADNSTTLFKILFPFVFILFMGDKLLGDEFHMPLNSMDKWLFFYALFNCILVMIAVNQLQALDTMRRYISMWAMYYLFSRALAKNSWPDWTRKAVIFSAAVSVLFGLKASIDGYNPFSELGVGGVLVEDVRITGASGIDPNAYSILLIVALLWAIVCSMEENDKFRLFYIISVGLILTGIALTYSRSAYLTLIISLMFLLFKVRKLLTPTHIVVLLLLILSALPFAPDSIVDRFETLFIAEQRQSDSSVQRRANYYNVAANILKDHPLLGCGPGNFPVLHQMAKYQDAPVLVGVPRMAHSMYLTVITESGIIGFTFFAGFLISTYLRQRAIYKRLQGRFNFGLALMCSFTALLVMGLFLHLQETKYLWLVLSMTRALDNEGDREEKLDGPGQVQGIKA</sequence>
<evidence type="ECO:0000313" key="8">
    <source>
        <dbReference type="EMBL" id="RAM00383.1"/>
    </source>
</evidence>
<evidence type="ECO:0000313" key="10">
    <source>
        <dbReference type="Proteomes" id="UP000293902"/>
    </source>
</evidence>
<keyword evidence="7" id="KW-0436">Ligase</keyword>
<proteinExistence type="predicted"/>
<feature type="transmembrane region" description="Helical" evidence="5">
    <location>
        <begin position="212"/>
        <end position="229"/>
    </location>
</feature>
<evidence type="ECO:0000256" key="1">
    <source>
        <dbReference type="ARBA" id="ARBA00004141"/>
    </source>
</evidence>
<protein>
    <submittedName>
        <fullName evidence="7">O-antigen ligase family protein</fullName>
    </submittedName>
</protein>
<feature type="transmembrane region" description="Helical" evidence="5">
    <location>
        <begin position="236"/>
        <end position="252"/>
    </location>
</feature>
<dbReference type="EMBL" id="QLNI01000050">
    <property type="protein sequence ID" value="RAM00383.1"/>
    <property type="molecule type" value="Genomic_DNA"/>
</dbReference>
<evidence type="ECO:0000256" key="2">
    <source>
        <dbReference type="ARBA" id="ARBA00022692"/>
    </source>
</evidence>
<feature type="transmembrane region" description="Helical" evidence="5">
    <location>
        <begin position="408"/>
        <end position="431"/>
    </location>
</feature>
<dbReference type="PANTHER" id="PTHR37422">
    <property type="entry name" value="TEICHURONIC ACID BIOSYNTHESIS PROTEIN TUAE"/>
    <property type="match status" value="1"/>
</dbReference>
<feature type="transmembrane region" description="Helical" evidence="5">
    <location>
        <begin position="371"/>
        <end position="396"/>
    </location>
</feature>
<gene>
    <name evidence="8" type="ORF">DO021_19320</name>
    <name evidence="7" type="ORF">EYB58_10185</name>
</gene>
<evidence type="ECO:0000313" key="9">
    <source>
        <dbReference type="Proteomes" id="UP000248798"/>
    </source>
</evidence>